<dbReference type="NCBIfam" id="TIGR01790">
    <property type="entry name" value="carotene-cycl"/>
    <property type="match status" value="1"/>
</dbReference>
<dbReference type="RefSeq" id="WP_125295365.1">
    <property type="nucleotide sequence ID" value="NZ_JAPTZM010000001.1"/>
</dbReference>
<dbReference type="InterPro" id="IPR036188">
    <property type="entry name" value="FAD/NAD-bd_sf"/>
</dbReference>
<evidence type="ECO:0000313" key="3">
    <source>
        <dbReference type="Proteomes" id="UP000275331"/>
    </source>
</evidence>
<evidence type="ECO:0000313" key="2">
    <source>
        <dbReference type="EMBL" id="RSE28998.1"/>
    </source>
</evidence>
<protein>
    <submittedName>
        <fullName evidence="2">Lycopene cyclase</fullName>
    </submittedName>
</protein>
<name>A0A3R9G0H3_9ENTR</name>
<dbReference type="Gene3D" id="3.50.50.60">
    <property type="entry name" value="FAD/NAD(P)-binding domain"/>
    <property type="match status" value="1"/>
</dbReference>
<dbReference type="Proteomes" id="UP000275331">
    <property type="component" value="Unassembled WGS sequence"/>
</dbReference>
<dbReference type="GO" id="GO:0045436">
    <property type="term" value="F:lycopene beta cyclase activity"/>
    <property type="evidence" value="ECO:0007669"/>
    <property type="project" value="InterPro"/>
</dbReference>
<sequence length="378" mass="42260">MSWDLILVGAGLANGLIAWRLKQRHPQMKILMLEQGASPGGNHTWSFHHHDLSAAQHQWIAPLVAHRWPGYQVIFPELMRDIDQPYYTVSAERFASQLREALGDTLWLNCPVADVAPDSVQLADDTTLRARAVIDGRGQQAMPGWRCAWQLFVGQEWRLAEPHGLTRPLLMDATVAQHNAYRFFYLLPLTPDTLLIEDTRFSNAPDLPAEQYRDAIRQYAAQHGLALDQLLREETGCLPLTLAGDAPLHASQPCSGMRAGLFHAVTGYSLPLAAQLADAIAAQERIDAPGLHRLVQAMATRQWRSQGFLRLLNRMLFLAGQADRRWQVMQKFYRLPDATIARFYAGNLTLTDKARILTGKPPVPVFGALRAAINTGNK</sequence>
<dbReference type="SUPFAM" id="SSF51905">
    <property type="entry name" value="FAD/NAD(P)-binding domain"/>
    <property type="match status" value="1"/>
</dbReference>
<organism evidence="2 3">
    <name type="scientific">Atlantibacter subterraneus</name>
    <dbReference type="NCBI Taxonomy" id="255519"/>
    <lineage>
        <taxon>Bacteria</taxon>
        <taxon>Pseudomonadati</taxon>
        <taxon>Pseudomonadota</taxon>
        <taxon>Gammaproteobacteria</taxon>
        <taxon>Enterobacterales</taxon>
        <taxon>Enterobacteriaceae</taxon>
        <taxon>Atlantibacter</taxon>
    </lineage>
</organism>
<dbReference type="Pfam" id="PF05834">
    <property type="entry name" value="Lycopene_cycl"/>
    <property type="match status" value="1"/>
</dbReference>
<dbReference type="GO" id="GO:0016705">
    <property type="term" value="F:oxidoreductase activity, acting on paired donors, with incorporation or reduction of molecular oxygen"/>
    <property type="evidence" value="ECO:0007669"/>
    <property type="project" value="InterPro"/>
</dbReference>
<dbReference type="InterPro" id="IPR010108">
    <property type="entry name" value="Lycopene_cyclase_b/e"/>
</dbReference>
<comment type="caution">
    <text evidence="2">The sequence shown here is derived from an EMBL/GenBank/DDBJ whole genome shotgun (WGS) entry which is preliminary data.</text>
</comment>
<accession>A0A3R9G0H3</accession>
<dbReference type="NCBIfam" id="TIGR01789">
    <property type="entry name" value="lycopene_cycl"/>
    <property type="match status" value="1"/>
</dbReference>
<gene>
    <name evidence="2" type="primary">crtY</name>
    <name evidence="2" type="ORF">EGT71_00300</name>
</gene>
<dbReference type="InterPro" id="IPR008461">
    <property type="entry name" value="CrtY"/>
</dbReference>
<reference evidence="2 3" key="1">
    <citation type="submission" date="2018-10" db="EMBL/GenBank/DDBJ databases">
        <title>Transmission dynamics of multidrug resistant bacteria on intensive care unit surfaces.</title>
        <authorList>
            <person name="D'Souza A.W."/>
            <person name="Potter R.F."/>
            <person name="Wallace M."/>
            <person name="Shupe A."/>
            <person name="Patel S."/>
            <person name="Sun S."/>
            <person name="Gul D."/>
            <person name="Kwon J.H."/>
            <person name="Andleeb S."/>
            <person name="Burnham C.-A.D."/>
            <person name="Dantas G."/>
        </authorList>
    </citation>
    <scope>NUCLEOTIDE SEQUENCE [LARGE SCALE GENOMIC DNA]</scope>
    <source>
        <strain evidence="2 3">AS_373</strain>
    </source>
</reference>
<dbReference type="AlphaFoldDB" id="A0A3R9G0H3"/>
<comment type="similarity">
    <text evidence="1">Belongs to the lycopene cyclase family.</text>
</comment>
<dbReference type="GO" id="GO:0016117">
    <property type="term" value="P:carotenoid biosynthetic process"/>
    <property type="evidence" value="ECO:0007669"/>
    <property type="project" value="InterPro"/>
</dbReference>
<dbReference type="EMBL" id="RHXB01000001">
    <property type="protein sequence ID" value="RSE28998.1"/>
    <property type="molecule type" value="Genomic_DNA"/>
</dbReference>
<dbReference type="OrthoDB" id="5793379at2"/>
<evidence type="ECO:0000256" key="1">
    <source>
        <dbReference type="ARBA" id="ARBA00006599"/>
    </source>
</evidence>
<proteinExistence type="inferred from homology"/>